<gene>
    <name evidence="3" type="ORF">AOZ06_16195</name>
</gene>
<name>A0A0N9HXL0_9PSEU</name>
<keyword evidence="4" id="KW-1185">Reference proteome</keyword>
<dbReference type="EMBL" id="CP012752">
    <property type="protein sequence ID" value="ALG08246.1"/>
    <property type="molecule type" value="Genomic_DNA"/>
</dbReference>
<evidence type="ECO:0000313" key="3">
    <source>
        <dbReference type="EMBL" id="ALG08246.1"/>
    </source>
</evidence>
<evidence type="ECO:0000259" key="2">
    <source>
        <dbReference type="Pfam" id="PF03795"/>
    </source>
</evidence>
<dbReference type="OrthoDB" id="3538523at2"/>
<dbReference type="Pfam" id="PF03795">
    <property type="entry name" value="YCII"/>
    <property type="match status" value="1"/>
</dbReference>
<evidence type="ECO:0000256" key="1">
    <source>
        <dbReference type="ARBA" id="ARBA00007689"/>
    </source>
</evidence>
<dbReference type="Gene3D" id="3.30.70.1060">
    <property type="entry name" value="Dimeric alpha+beta barrel"/>
    <property type="match status" value="1"/>
</dbReference>
<comment type="similarity">
    <text evidence="1">Belongs to the YciI family.</text>
</comment>
<feature type="domain" description="YCII-related" evidence="2">
    <location>
        <begin position="1"/>
        <end position="114"/>
    </location>
</feature>
<organism evidence="3 4">
    <name type="scientific">Kibdelosporangium phytohabitans</name>
    <dbReference type="NCBI Taxonomy" id="860235"/>
    <lineage>
        <taxon>Bacteria</taxon>
        <taxon>Bacillati</taxon>
        <taxon>Actinomycetota</taxon>
        <taxon>Actinomycetes</taxon>
        <taxon>Pseudonocardiales</taxon>
        <taxon>Pseudonocardiaceae</taxon>
        <taxon>Kibdelosporangium</taxon>
    </lineage>
</organism>
<dbReference type="InterPro" id="IPR011008">
    <property type="entry name" value="Dimeric_a/b-barrel"/>
</dbReference>
<dbReference type="AlphaFoldDB" id="A0A0N9HXL0"/>
<evidence type="ECO:0000313" key="4">
    <source>
        <dbReference type="Proteomes" id="UP000063699"/>
    </source>
</evidence>
<dbReference type="PANTHER" id="PTHR35174:SF3">
    <property type="entry name" value="BLL7171 PROTEIN"/>
    <property type="match status" value="1"/>
</dbReference>
<dbReference type="Proteomes" id="UP000063699">
    <property type="component" value="Chromosome"/>
</dbReference>
<dbReference type="InterPro" id="IPR005545">
    <property type="entry name" value="YCII"/>
</dbReference>
<dbReference type="KEGG" id="kphy:AOZ06_16195"/>
<dbReference type="PANTHER" id="PTHR35174">
    <property type="entry name" value="BLL7171 PROTEIN-RELATED"/>
    <property type="match status" value="1"/>
</dbReference>
<dbReference type="SUPFAM" id="SSF54909">
    <property type="entry name" value="Dimeric alpha+beta barrel"/>
    <property type="match status" value="1"/>
</dbReference>
<accession>A0A0N9HXL0</accession>
<dbReference type="STRING" id="860235.AOZ06_16195"/>
<reference evidence="3 4" key="1">
    <citation type="submission" date="2015-07" db="EMBL/GenBank/DDBJ databases">
        <title>Genome sequencing of Kibdelosporangium phytohabitans.</title>
        <authorList>
            <person name="Qin S."/>
            <person name="Xing K."/>
        </authorList>
    </citation>
    <scope>NUCLEOTIDE SEQUENCE [LARGE SCALE GENOMIC DNA]</scope>
    <source>
        <strain evidence="3 4">KLBMP1111</strain>
    </source>
</reference>
<sequence length="116" mass="12736">MRFAFVIIENERSRKSVVEDRAAHRRGIEEWMKRAAAEGYLLGGEAFETESIAPVTIRRDADLAPVVTEGPFAGSDETLGGYILIEAAGMQEAVEIAKSWPATGESLEVRPLWEAS</sequence>
<proteinExistence type="inferred from homology"/>
<protein>
    <recommendedName>
        <fullName evidence="2">YCII-related domain-containing protein</fullName>
    </recommendedName>
</protein>